<keyword evidence="1" id="KW-0805">Transcription regulation</keyword>
<dbReference type="GO" id="GO:0045892">
    <property type="term" value="P:negative regulation of DNA-templated transcription"/>
    <property type="evidence" value="ECO:0007669"/>
    <property type="project" value="TreeGrafter"/>
</dbReference>
<dbReference type="SMART" id="SM00345">
    <property type="entry name" value="HTH_GNTR"/>
    <property type="match status" value="1"/>
</dbReference>
<keyword evidence="2" id="KW-0238">DNA-binding</keyword>
<dbReference type="InterPro" id="IPR050679">
    <property type="entry name" value="Bact_HTH_transcr_reg"/>
</dbReference>
<dbReference type="Pfam" id="PF07702">
    <property type="entry name" value="UTRA"/>
    <property type="match status" value="1"/>
</dbReference>
<evidence type="ECO:0000313" key="5">
    <source>
        <dbReference type="EMBL" id="ADE30862.1"/>
    </source>
</evidence>
<dbReference type="HOGENOM" id="CLU_063236_2_1_9"/>
<name>D5AG97_STRGZ</name>
<dbReference type="Pfam" id="PF00392">
    <property type="entry name" value="GntR"/>
    <property type="match status" value="1"/>
</dbReference>
<dbReference type="Proteomes" id="UP000002359">
    <property type="component" value="Chromosome"/>
</dbReference>
<dbReference type="InterPro" id="IPR036388">
    <property type="entry name" value="WH-like_DNA-bd_sf"/>
</dbReference>
<dbReference type="Gene3D" id="1.10.10.10">
    <property type="entry name" value="Winged helix-like DNA-binding domain superfamily/Winged helix DNA-binding domain"/>
    <property type="match status" value="1"/>
</dbReference>
<dbReference type="PANTHER" id="PTHR44846">
    <property type="entry name" value="MANNOSYL-D-GLYCERATE TRANSPORT/METABOLISM SYSTEM REPRESSOR MNGR-RELATED"/>
    <property type="match status" value="1"/>
</dbReference>
<dbReference type="EMBL" id="CP000837">
    <property type="protein sequence ID" value="ADE30862.1"/>
    <property type="molecule type" value="Genomic_DNA"/>
</dbReference>
<evidence type="ECO:0000313" key="6">
    <source>
        <dbReference type="Proteomes" id="UP000002359"/>
    </source>
</evidence>
<protein>
    <submittedName>
        <fullName evidence="5">Transcriptional regulator, GntR family</fullName>
    </submittedName>
</protein>
<dbReference type="PROSITE" id="PS50949">
    <property type="entry name" value="HTH_GNTR"/>
    <property type="match status" value="1"/>
</dbReference>
<dbReference type="InterPro" id="IPR036390">
    <property type="entry name" value="WH_DNA-bd_sf"/>
</dbReference>
<evidence type="ECO:0000259" key="4">
    <source>
        <dbReference type="PROSITE" id="PS50949"/>
    </source>
</evidence>
<dbReference type="PATRIC" id="fig|423211.3.peg.396"/>
<dbReference type="PANTHER" id="PTHR44846:SF1">
    <property type="entry name" value="MANNOSYL-D-GLYCERATE TRANSPORT_METABOLISM SYSTEM REPRESSOR MNGR-RELATED"/>
    <property type="match status" value="1"/>
</dbReference>
<dbReference type="SUPFAM" id="SSF64288">
    <property type="entry name" value="Chorismate lyase-like"/>
    <property type="match status" value="1"/>
</dbReference>
<dbReference type="InterPro" id="IPR000524">
    <property type="entry name" value="Tscrpt_reg_HTH_GntR"/>
</dbReference>
<keyword evidence="3" id="KW-0804">Transcription</keyword>
<evidence type="ECO:0000256" key="3">
    <source>
        <dbReference type="ARBA" id="ARBA00023163"/>
    </source>
</evidence>
<proteinExistence type="predicted"/>
<dbReference type="InterPro" id="IPR028978">
    <property type="entry name" value="Chorismate_lyase_/UTRA_dom_sf"/>
</dbReference>
<dbReference type="SMART" id="SM00866">
    <property type="entry name" value="UTRA"/>
    <property type="match status" value="1"/>
</dbReference>
<dbReference type="Gene3D" id="3.40.1410.10">
    <property type="entry name" value="Chorismate lyase-like"/>
    <property type="match status" value="1"/>
</dbReference>
<accession>D5AG97</accession>
<reference evidence="5 6" key="1">
    <citation type="journal article" date="2009" name="J. Infect. Dis.">
        <title>Clinical, experimental, and genomic differences between intermediately pathogenic, highly pathogenic, and epidemic Streptococcus suis.</title>
        <authorList>
            <person name="Ye C."/>
            <person name="Zheng H."/>
            <person name="Zhang J."/>
            <person name="Jing H."/>
            <person name="Wang L."/>
            <person name="Xiong Y."/>
            <person name="Wang W."/>
            <person name="Zhou Z."/>
            <person name="Sun Q."/>
            <person name="Luo X."/>
            <person name="Du H."/>
            <person name="Gottschalk M."/>
            <person name="Xu J."/>
        </authorList>
    </citation>
    <scope>NUCLEOTIDE SEQUENCE [LARGE SCALE GENOMIC DNA]</scope>
    <source>
        <strain evidence="5 6">GZ1</strain>
    </source>
</reference>
<dbReference type="PRINTS" id="PR00035">
    <property type="entry name" value="HTHGNTR"/>
</dbReference>
<gene>
    <name evidence="5" type="ordered locus">SSGZ1_0397</name>
</gene>
<dbReference type="InterPro" id="IPR011663">
    <property type="entry name" value="UTRA"/>
</dbReference>
<dbReference type="GO" id="GO:0003700">
    <property type="term" value="F:DNA-binding transcription factor activity"/>
    <property type="evidence" value="ECO:0007669"/>
    <property type="project" value="InterPro"/>
</dbReference>
<dbReference type="CDD" id="cd07377">
    <property type="entry name" value="WHTH_GntR"/>
    <property type="match status" value="1"/>
</dbReference>
<dbReference type="KEGG" id="ssw:SSGZ1_0397"/>
<evidence type="ECO:0000256" key="1">
    <source>
        <dbReference type="ARBA" id="ARBA00023015"/>
    </source>
</evidence>
<dbReference type="AlphaFoldDB" id="D5AG97"/>
<feature type="domain" description="HTH gntR-type" evidence="4">
    <location>
        <begin position="16"/>
        <end position="83"/>
    </location>
</feature>
<organism evidence="5 6">
    <name type="scientific">Streptococcus suis (strain GZ1)</name>
    <dbReference type="NCBI Taxonomy" id="423211"/>
    <lineage>
        <taxon>Bacteria</taxon>
        <taxon>Bacillati</taxon>
        <taxon>Bacillota</taxon>
        <taxon>Bacilli</taxon>
        <taxon>Lactobacillales</taxon>
        <taxon>Streptococcaceae</taxon>
        <taxon>Streptococcus</taxon>
    </lineage>
</organism>
<sequence>MWVRKEESMVSQTVEKPLYLQLVDELEVAIRERMAPNDKLFSERELTQVYGVSRITVRLALQELEKRGLVYKKHGKGTYVSEISDTAVDLSQAYSFTEQMKKIGKVPRTSILSFELVKASDYIAQHLQLSQGEEVFEVERLRLADEIPMMLERTYVPASVFPGLAAQRMKSTPLYEIFSEDYHQVIRLAEEEFYASIALDNEAKILGIPSNSPVLHLVRKTYNDKNRIIEFTFSIARADQFRYKITHQRGY</sequence>
<dbReference type="GO" id="GO:0003677">
    <property type="term" value="F:DNA binding"/>
    <property type="evidence" value="ECO:0007669"/>
    <property type="project" value="UniProtKB-KW"/>
</dbReference>
<dbReference type="SUPFAM" id="SSF46785">
    <property type="entry name" value="Winged helix' DNA-binding domain"/>
    <property type="match status" value="1"/>
</dbReference>
<evidence type="ECO:0000256" key="2">
    <source>
        <dbReference type="ARBA" id="ARBA00023125"/>
    </source>
</evidence>